<dbReference type="Proteomes" id="UP000184278">
    <property type="component" value="Unassembled WGS sequence"/>
</dbReference>
<evidence type="ECO:0000313" key="2">
    <source>
        <dbReference type="Proteomes" id="UP000184278"/>
    </source>
</evidence>
<dbReference type="InterPro" id="IPR023214">
    <property type="entry name" value="HAD_sf"/>
</dbReference>
<dbReference type="OrthoDB" id="573782at2"/>
<dbReference type="Gene3D" id="3.40.50.1000">
    <property type="entry name" value="HAD superfamily/HAD-like"/>
    <property type="match status" value="1"/>
</dbReference>
<dbReference type="SUPFAM" id="SSF56784">
    <property type="entry name" value="HAD-like"/>
    <property type="match status" value="1"/>
</dbReference>
<proteinExistence type="predicted"/>
<dbReference type="PANTHER" id="PTHR35134">
    <property type="entry name" value="NUCLEOTIDASE YQFW-RELATED"/>
    <property type="match status" value="1"/>
</dbReference>
<sequence>MNIYIDFDDCLCETARALSKLAGDLFNKEVPYENIQFFNLQKSFDLSEDEYEKLMIEAHLPEVLMTYEETPGASKTVNEWLDEGHNVSIITGRPSSVYEPSRKWLDEHGLERVKLFCLNKYGRDSFIKNSEFTLELEDYYKMKFDVAIEDSPLAFKFFDHLPDLKVMVFNRPWNKNAELPNTNFHRCSDWDYIKKQVEELA</sequence>
<reference evidence="2" key="1">
    <citation type="submission" date="2016-11" db="EMBL/GenBank/DDBJ databases">
        <authorList>
            <person name="Varghese N."/>
            <person name="Submissions S."/>
        </authorList>
    </citation>
    <scope>NUCLEOTIDE SEQUENCE [LARGE SCALE GENOMIC DNA]</scope>
    <source>
        <strain evidence="2">DSM 3071</strain>
    </source>
</reference>
<dbReference type="InterPro" id="IPR036412">
    <property type="entry name" value="HAD-like_sf"/>
</dbReference>
<dbReference type="InterPro" id="IPR052419">
    <property type="entry name" value="5_3-deoxyribonucleotidase-like"/>
</dbReference>
<name>A0A1M5YP31_BUTFI</name>
<dbReference type="EMBL" id="FQXK01000012">
    <property type="protein sequence ID" value="SHI13895.1"/>
    <property type="molecule type" value="Genomic_DNA"/>
</dbReference>
<gene>
    <name evidence="1" type="ORF">SAMN02745229_01656</name>
</gene>
<dbReference type="GeneID" id="89511905"/>
<dbReference type="RefSeq" id="WP_073386938.1">
    <property type="nucleotide sequence ID" value="NZ_FQXK01000012.1"/>
</dbReference>
<organism evidence="1 2">
    <name type="scientific">Butyrivibrio fibrisolvens DSM 3071</name>
    <dbReference type="NCBI Taxonomy" id="1121131"/>
    <lineage>
        <taxon>Bacteria</taxon>
        <taxon>Bacillati</taxon>
        <taxon>Bacillota</taxon>
        <taxon>Clostridia</taxon>
        <taxon>Lachnospirales</taxon>
        <taxon>Lachnospiraceae</taxon>
        <taxon>Butyrivibrio</taxon>
    </lineage>
</organism>
<evidence type="ECO:0000313" key="1">
    <source>
        <dbReference type="EMBL" id="SHI13895.1"/>
    </source>
</evidence>
<dbReference type="AlphaFoldDB" id="A0A1M5YP31"/>
<keyword evidence="2" id="KW-1185">Reference proteome</keyword>
<accession>A0A1M5YP31</accession>
<dbReference type="STRING" id="1121131.SAMN02745229_01656"/>
<dbReference type="PANTHER" id="PTHR35134:SF2">
    <property type="entry name" value="NUCLEOTIDASE YQFW-RELATED"/>
    <property type="match status" value="1"/>
</dbReference>
<protein>
    <submittedName>
        <fullName evidence="1">Uncharacterized protein</fullName>
    </submittedName>
</protein>